<protein>
    <submittedName>
        <fullName evidence="1">Uncharacterized protein</fullName>
    </submittedName>
</protein>
<dbReference type="EMBL" id="WNYA01008243">
    <property type="protein sequence ID" value="KAG8541177.1"/>
    <property type="molecule type" value="Genomic_DNA"/>
</dbReference>
<sequence length="72" mass="8038">MINGSALQEMFSSGGLRMDFSDQSQSCGWDSIWFNGCLLVIFDGSMHELCAGVIKDRSDHISNPYCEPRQAF</sequence>
<comment type="caution">
    <text evidence="1">The sequence shown here is derived from an EMBL/GenBank/DDBJ whole genome shotgun (WGS) entry which is preliminary data.</text>
</comment>
<gene>
    <name evidence="1" type="ORF">GDO81_029548</name>
</gene>
<organism evidence="1 2">
    <name type="scientific">Engystomops pustulosus</name>
    <name type="common">Tungara frog</name>
    <name type="synonym">Physalaemus pustulosus</name>
    <dbReference type="NCBI Taxonomy" id="76066"/>
    <lineage>
        <taxon>Eukaryota</taxon>
        <taxon>Metazoa</taxon>
        <taxon>Chordata</taxon>
        <taxon>Craniata</taxon>
        <taxon>Vertebrata</taxon>
        <taxon>Euteleostomi</taxon>
        <taxon>Amphibia</taxon>
        <taxon>Batrachia</taxon>
        <taxon>Anura</taxon>
        <taxon>Neobatrachia</taxon>
        <taxon>Hyloidea</taxon>
        <taxon>Leptodactylidae</taxon>
        <taxon>Leiuperinae</taxon>
        <taxon>Engystomops</taxon>
    </lineage>
</organism>
<dbReference type="Proteomes" id="UP000824782">
    <property type="component" value="Unassembled WGS sequence"/>
</dbReference>
<dbReference type="AlphaFoldDB" id="A0AAV6YVP3"/>
<reference evidence="1" key="1">
    <citation type="thesis" date="2020" institute="ProQuest LLC" country="789 East Eisenhower Parkway, Ann Arbor, MI, USA">
        <title>Comparative Genomics and Chromosome Evolution.</title>
        <authorList>
            <person name="Mudd A.B."/>
        </authorList>
    </citation>
    <scope>NUCLEOTIDE SEQUENCE</scope>
    <source>
        <strain evidence="1">237g6f4</strain>
        <tissue evidence="1">Blood</tissue>
    </source>
</reference>
<keyword evidence="2" id="KW-1185">Reference proteome</keyword>
<evidence type="ECO:0000313" key="1">
    <source>
        <dbReference type="EMBL" id="KAG8541177.1"/>
    </source>
</evidence>
<name>A0AAV6YVP3_ENGPU</name>
<evidence type="ECO:0000313" key="2">
    <source>
        <dbReference type="Proteomes" id="UP000824782"/>
    </source>
</evidence>
<proteinExistence type="predicted"/>
<accession>A0AAV6YVP3</accession>